<organism evidence="1">
    <name type="scientific">marine sediment metagenome</name>
    <dbReference type="NCBI Taxonomy" id="412755"/>
    <lineage>
        <taxon>unclassified sequences</taxon>
        <taxon>metagenomes</taxon>
        <taxon>ecological metagenomes</taxon>
    </lineage>
</organism>
<name>X1K1Y1_9ZZZZ</name>
<proteinExistence type="predicted"/>
<reference evidence="1" key="1">
    <citation type="journal article" date="2014" name="Front. Microbiol.">
        <title>High frequency of phylogenetically diverse reductive dehalogenase-homologous genes in deep subseafloor sedimentary metagenomes.</title>
        <authorList>
            <person name="Kawai M."/>
            <person name="Futagami T."/>
            <person name="Toyoda A."/>
            <person name="Takaki Y."/>
            <person name="Nishi S."/>
            <person name="Hori S."/>
            <person name="Arai W."/>
            <person name="Tsubouchi T."/>
            <person name="Morono Y."/>
            <person name="Uchiyama I."/>
            <person name="Ito T."/>
            <person name="Fujiyama A."/>
            <person name="Inagaki F."/>
            <person name="Takami H."/>
        </authorList>
    </citation>
    <scope>NUCLEOTIDE SEQUENCE</scope>
    <source>
        <strain evidence="1">Expedition CK06-06</strain>
    </source>
</reference>
<accession>X1K1Y1</accession>
<feature type="non-terminal residue" evidence="1">
    <location>
        <position position="1"/>
    </location>
</feature>
<sequence>DGILINPPKFLKNLSHDTAVLITSVFREKEMLTYLKEIGFGGEIIVLA</sequence>
<gene>
    <name evidence="1" type="ORF">S03H2_68532</name>
</gene>
<comment type="caution">
    <text evidence="1">The sequence shown here is derived from an EMBL/GenBank/DDBJ whole genome shotgun (WGS) entry which is preliminary data.</text>
</comment>
<protein>
    <submittedName>
        <fullName evidence="1">Uncharacterized protein</fullName>
    </submittedName>
</protein>
<evidence type="ECO:0000313" key="1">
    <source>
        <dbReference type="EMBL" id="GAH84294.1"/>
    </source>
</evidence>
<dbReference type="AlphaFoldDB" id="X1K1Y1"/>
<dbReference type="EMBL" id="BARU01045072">
    <property type="protein sequence ID" value="GAH84294.1"/>
    <property type="molecule type" value="Genomic_DNA"/>
</dbReference>